<keyword evidence="1" id="KW-1133">Transmembrane helix</keyword>
<comment type="caution">
    <text evidence="2">The sequence shown here is derived from an EMBL/GenBank/DDBJ whole genome shotgun (WGS) entry which is preliminary data.</text>
</comment>
<dbReference type="RefSeq" id="WP_167978321.1">
    <property type="nucleotide sequence ID" value="NZ_VSRL01000190.1"/>
</dbReference>
<feature type="transmembrane region" description="Helical" evidence="1">
    <location>
        <begin position="31"/>
        <end position="51"/>
    </location>
</feature>
<dbReference type="PANTHER" id="PTHR36833">
    <property type="entry name" value="SLR0610 PROTEIN-RELATED"/>
    <property type="match status" value="1"/>
</dbReference>
<gene>
    <name evidence="2" type="ORF">FXN61_34960</name>
</gene>
<evidence type="ECO:0000313" key="3">
    <source>
        <dbReference type="Proteomes" id="UP001515943"/>
    </source>
</evidence>
<feature type="transmembrane region" description="Helical" evidence="1">
    <location>
        <begin position="147"/>
        <end position="169"/>
    </location>
</feature>
<evidence type="ECO:0000256" key="1">
    <source>
        <dbReference type="SAM" id="Phobius"/>
    </source>
</evidence>
<evidence type="ECO:0000313" key="2">
    <source>
        <dbReference type="EMBL" id="NKE61681.1"/>
    </source>
</evidence>
<dbReference type="Pfam" id="PF06182">
    <property type="entry name" value="ABC2_membrane_6"/>
    <property type="match status" value="1"/>
</dbReference>
<feature type="transmembrane region" description="Helical" evidence="1">
    <location>
        <begin position="232"/>
        <end position="257"/>
    </location>
</feature>
<protein>
    <submittedName>
        <fullName evidence="2">ABC transporter permease</fullName>
    </submittedName>
</protein>
<name>A0ABX1FT91_9PSEU</name>
<dbReference type="Proteomes" id="UP001515943">
    <property type="component" value="Unassembled WGS sequence"/>
</dbReference>
<feature type="transmembrane region" description="Helical" evidence="1">
    <location>
        <begin position="200"/>
        <end position="220"/>
    </location>
</feature>
<dbReference type="EMBL" id="VSRL01000190">
    <property type="protein sequence ID" value="NKE61681.1"/>
    <property type="molecule type" value="Genomic_DNA"/>
</dbReference>
<proteinExistence type="predicted"/>
<feature type="transmembrane region" description="Helical" evidence="1">
    <location>
        <begin position="122"/>
        <end position="141"/>
    </location>
</feature>
<accession>A0ABX1FT91</accession>
<sequence>MTGVRWQLRAALILLGGAVRGAVQYRADIVFTMIAGALYNGAGFATIWVVLDRFEVIAGWDIGDMALLYGMRLVAHGLWLVPFNQLDWFSDHVREGSFDRYLVRPASPLLQLLTTRIQFSPFGDLISGLVVLGAAMSAVDVDWGPLTVAYLVFALIGGALIEGGIQLALSSIAFRTLKADQVKLTVDSVFNLFGNYPARIFGTAGQLVLSVIPVVFVAYLPASVLLGRVDAAGLPAVVAWLSPLAGVVVATASYLVWRRMLLGYQSSGT</sequence>
<dbReference type="InterPro" id="IPR010390">
    <property type="entry name" value="ABC-2_transporter-like"/>
</dbReference>
<keyword evidence="1" id="KW-0472">Membrane</keyword>
<dbReference type="PANTHER" id="PTHR36833:SF1">
    <property type="entry name" value="INTEGRAL MEMBRANE TRANSPORT PROTEIN"/>
    <property type="match status" value="1"/>
</dbReference>
<keyword evidence="3" id="KW-1185">Reference proteome</keyword>
<reference evidence="2 3" key="1">
    <citation type="submission" date="2019-08" db="EMBL/GenBank/DDBJ databases">
        <title>Lentzea from Indian Himalayas.</title>
        <authorList>
            <person name="Mandal S."/>
            <person name="Mallick Gupta A."/>
            <person name="Maiti P.K."/>
            <person name="Sarkar J."/>
            <person name="Mandal S."/>
        </authorList>
    </citation>
    <scope>NUCLEOTIDE SEQUENCE [LARGE SCALE GENOMIC DNA]</scope>
    <source>
        <strain evidence="2 3">PSKA42</strain>
    </source>
</reference>
<organism evidence="2 3">
    <name type="scientific">Lentzea indica</name>
    <dbReference type="NCBI Taxonomy" id="2604800"/>
    <lineage>
        <taxon>Bacteria</taxon>
        <taxon>Bacillati</taxon>
        <taxon>Actinomycetota</taxon>
        <taxon>Actinomycetes</taxon>
        <taxon>Pseudonocardiales</taxon>
        <taxon>Pseudonocardiaceae</taxon>
        <taxon>Lentzea</taxon>
    </lineage>
</organism>
<keyword evidence="1" id="KW-0812">Transmembrane</keyword>